<keyword evidence="2" id="KW-0808">Transferase</keyword>
<dbReference type="RefSeq" id="WP_072993317.1">
    <property type="nucleotide sequence ID" value="NZ_FQZB01000024.1"/>
</dbReference>
<dbReference type="EMBL" id="FQZB01000024">
    <property type="protein sequence ID" value="SHK71205.1"/>
    <property type="molecule type" value="Genomic_DNA"/>
</dbReference>
<dbReference type="Pfam" id="PF13508">
    <property type="entry name" value="Acetyltransf_7"/>
    <property type="match status" value="1"/>
</dbReference>
<keyword evidence="3" id="KW-1185">Reference proteome</keyword>
<dbReference type="AlphaFoldDB" id="A0A1M6UPS9"/>
<feature type="domain" description="N-acetyltransferase" evidence="1">
    <location>
        <begin position="3"/>
        <end position="151"/>
    </location>
</feature>
<name>A0A1M6UPS9_9CLOT</name>
<protein>
    <submittedName>
        <fullName evidence="2">Acetyltransferase (GNAT) domain-containing protein</fullName>
    </submittedName>
</protein>
<sequence length="152" mass="17670">MKIEFKRATIDDVDKLIVVQNQSFYSDFIKYGECPAYNHSKESMTNIILNKITYKIICNNQIVGDIAVKDNNDSTYFLGGICVVPDYENHGIGQQAIKFIESQFQRATVWTLETPADKERNHYFYKKMGYNIVDEYMDGNVRVVLFEKKITL</sequence>
<organism evidence="2 3">
    <name type="scientific">Clostridium cavendishii DSM 21758</name>
    <dbReference type="NCBI Taxonomy" id="1121302"/>
    <lineage>
        <taxon>Bacteria</taxon>
        <taxon>Bacillati</taxon>
        <taxon>Bacillota</taxon>
        <taxon>Clostridia</taxon>
        <taxon>Eubacteriales</taxon>
        <taxon>Clostridiaceae</taxon>
        <taxon>Clostridium</taxon>
    </lineage>
</organism>
<dbReference type="STRING" id="1121302.SAMN02745163_04324"/>
<dbReference type="CDD" id="cd04301">
    <property type="entry name" value="NAT_SF"/>
    <property type="match status" value="1"/>
</dbReference>
<evidence type="ECO:0000313" key="3">
    <source>
        <dbReference type="Proteomes" id="UP000184310"/>
    </source>
</evidence>
<reference evidence="2 3" key="1">
    <citation type="submission" date="2016-11" db="EMBL/GenBank/DDBJ databases">
        <authorList>
            <person name="Jaros S."/>
            <person name="Januszkiewicz K."/>
            <person name="Wedrychowicz H."/>
        </authorList>
    </citation>
    <scope>NUCLEOTIDE SEQUENCE [LARGE SCALE GENOMIC DNA]</scope>
    <source>
        <strain evidence="2 3">DSM 21758</strain>
    </source>
</reference>
<dbReference type="InterPro" id="IPR000182">
    <property type="entry name" value="GNAT_dom"/>
</dbReference>
<evidence type="ECO:0000259" key="1">
    <source>
        <dbReference type="PROSITE" id="PS51186"/>
    </source>
</evidence>
<dbReference type="GO" id="GO:0016747">
    <property type="term" value="F:acyltransferase activity, transferring groups other than amino-acyl groups"/>
    <property type="evidence" value="ECO:0007669"/>
    <property type="project" value="InterPro"/>
</dbReference>
<gene>
    <name evidence="2" type="ORF">SAMN02745163_04324</name>
</gene>
<dbReference type="Gene3D" id="3.40.630.30">
    <property type="match status" value="1"/>
</dbReference>
<accession>A0A1M6UPS9</accession>
<dbReference type="InterPro" id="IPR016181">
    <property type="entry name" value="Acyl_CoA_acyltransferase"/>
</dbReference>
<dbReference type="PROSITE" id="PS51186">
    <property type="entry name" value="GNAT"/>
    <property type="match status" value="1"/>
</dbReference>
<dbReference type="SUPFAM" id="SSF55729">
    <property type="entry name" value="Acyl-CoA N-acyltransferases (Nat)"/>
    <property type="match status" value="1"/>
</dbReference>
<dbReference type="Proteomes" id="UP000184310">
    <property type="component" value="Unassembled WGS sequence"/>
</dbReference>
<proteinExistence type="predicted"/>
<dbReference type="OrthoDB" id="9786032at2"/>
<evidence type="ECO:0000313" key="2">
    <source>
        <dbReference type="EMBL" id="SHK71205.1"/>
    </source>
</evidence>